<dbReference type="SMART" id="SM01390">
    <property type="entry name" value="Ribosomal_S4"/>
    <property type="match status" value="1"/>
</dbReference>
<dbReference type="FunFam" id="3.10.290.10:FF:000001">
    <property type="entry name" value="30S ribosomal protein S4"/>
    <property type="match status" value="1"/>
</dbReference>
<dbReference type="OrthoDB" id="9803672at2"/>
<dbReference type="PANTHER" id="PTHR11831">
    <property type="entry name" value="30S 40S RIBOSOMAL PROTEIN"/>
    <property type="match status" value="1"/>
</dbReference>
<keyword evidence="4 7" id="KW-0689">Ribosomal protein</keyword>
<evidence type="ECO:0000313" key="12">
    <source>
        <dbReference type="Proteomes" id="UP000323844"/>
    </source>
</evidence>
<dbReference type="EMBL" id="CP043312">
    <property type="protein sequence ID" value="QEK39610.1"/>
    <property type="molecule type" value="Genomic_DNA"/>
</dbReference>
<evidence type="ECO:0000259" key="10">
    <source>
        <dbReference type="SMART" id="SM01390"/>
    </source>
</evidence>
<dbReference type="InterPro" id="IPR002942">
    <property type="entry name" value="S4_RNA-bd"/>
</dbReference>
<dbReference type="NCBIfam" id="NF003717">
    <property type="entry name" value="PRK05327.1"/>
    <property type="match status" value="1"/>
</dbReference>
<dbReference type="AlphaFoldDB" id="A0A5C0UIM8"/>
<dbReference type="InterPro" id="IPR005709">
    <property type="entry name" value="Ribosomal_uS4_bac-type"/>
</dbReference>
<evidence type="ECO:0000256" key="1">
    <source>
        <dbReference type="ARBA" id="ARBA00007465"/>
    </source>
</evidence>
<dbReference type="SMART" id="SM00363">
    <property type="entry name" value="S4"/>
    <property type="match status" value="1"/>
</dbReference>
<evidence type="ECO:0000256" key="7">
    <source>
        <dbReference type="HAMAP-Rule" id="MF_01306"/>
    </source>
</evidence>
<dbReference type="PROSITE" id="PS50889">
    <property type="entry name" value="S4"/>
    <property type="match status" value="1"/>
</dbReference>
<dbReference type="InterPro" id="IPR022801">
    <property type="entry name" value="Ribosomal_uS4"/>
</dbReference>
<dbReference type="SUPFAM" id="SSF55174">
    <property type="entry name" value="Alpha-L RNA-binding motif"/>
    <property type="match status" value="1"/>
</dbReference>
<dbReference type="InterPro" id="IPR001912">
    <property type="entry name" value="Ribosomal_uS4_N"/>
</dbReference>
<dbReference type="PROSITE" id="PS00632">
    <property type="entry name" value="RIBOSOMAL_S4"/>
    <property type="match status" value="1"/>
</dbReference>
<keyword evidence="2 7" id="KW-0699">rRNA-binding</keyword>
<dbReference type="NCBIfam" id="TIGR01017">
    <property type="entry name" value="rpsD_bact"/>
    <property type="match status" value="1"/>
</dbReference>
<dbReference type="KEGG" id="snay:FZC37_01510"/>
<dbReference type="HAMAP" id="MF_01306_B">
    <property type="entry name" value="Ribosomal_uS4_B"/>
    <property type="match status" value="1"/>
</dbReference>
<feature type="domain" description="RNA-binding S4" evidence="9">
    <location>
        <begin position="95"/>
        <end position="155"/>
    </location>
</feature>
<comment type="similarity">
    <text evidence="1 7 8">Belongs to the universal ribosomal protein uS4 family.</text>
</comment>
<gene>
    <name evidence="7 11" type="primary">rpsD</name>
    <name evidence="11" type="ORF">FZC37_01510</name>
</gene>
<proteinExistence type="inferred from homology"/>
<dbReference type="Proteomes" id="UP000323844">
    <property type="component" value="Chromosome"/>
</dbReference>
<comment type="subunit">
    <text evidence="7">Part of the 30S ribosomal subunit. Contacts protein S5. The interaction surface between S4 and S5 is involved in control of translational fidelity.</text>
</comment>
<evidence type="ECO:0000313" key="11">
    <source>
        <dbReference type="EMBL" id="QEK39610.1"/>
    </source>
</evidence>
<sequence>MTNILKSKYKACRRLSVSIWGDAKDPFLKGKNTKPGQHGSGSYSKSSYFGAKLKAKQQIKAHYGRVSEKQMRKTFEKAKRMKGNSAQNFLALMERRLDMVVYRLNLAPTIFAARQLVSHKHIMVNDQIVNIASFKVKAGDVVSLSKKSILLKEIKAGVESSARTVPGYLTNDTKNFRGTVVSVPHDISEIPIPFEANINLLVEQYS</sequence>
<dbReference type="Pfam" id="PF00163">
    <property type="entry name" value="Ribosomal_S4"/>
    <property type="match status" value="1"/>
</dbReference>
<dbReference type="RefSeq" id="WP_148951971.1">
    <property type="nucleotide sequence ID" value="NZ_CP043312.1"/>
</dbReference>
<organism evidence="11 12">
    <name type="scientific">Candidatus Sneabacter namystus</name>
    <dbReference type="NCBI Taxonomy" id="2601646"/>
    <lineage>
        <taxon>Bacteria</taxon>
        <taxon>Pseudomonadati</taxon>
        <taxon>Pseudomonadota</taxon>
        <taxon>Alphaproteobacteria</taxon>
        <taxon>Rickettsiales</taxon>
        <taxon>Rickettsiaceae</taxon>
        <taxon>Rickettsieae</taxon>
        <taxon>Candidatus Sneabacter</taxon>
    </lineage>
</organism>
<evidence type="ECO:0000256" key="2">
    <source>
        <dbReference type="ARBA" id="ARBA00022730"/>
    </source>
</evidence>
<dbReference type="InterPro" id="IPR018079">
    <property type="entry name" value="Ribosomal_uS4_CS"/>
</dbReference>
<dbReference type="GO" id="GO:0003735">
    <property type="term" value="F:structural constituent of ribosome"/>
    <property type="evidence" value="ECO:0007669"/>
    <property type="project" value="InterPro"/>
</dbReference>
<protein>
    <recommendedName>
        <fullName evidence="6 7">Small ribosomal subunit protein uS4</fullName>
    </recommendedName>
</protein>
<dbReference type="Gene3D" id="3.10.290.10">
    <property type="entry name" value="RNA-binding S4 domain"/>
    <property type="match status" value="1"/>
</dbReference>
<dbReference type="GO" id="GO:0006412">
    <property type="term" value="P:translation"/>
    <property type="evidence" value="ECO:0007669"/>
    <property type="project" value="UniProtKB-UniRule"/>
</dbReference>
<dbReference type="Gene3D" id="1.10.1050.10">
    <property type="entry name" value="Ribosomal Protein S4 Delta 41, Chain A, domain 1"/>
    <property type="match status" value="1"/>
</dbReference>
<accession>A0A5C0UIM8</accession>
<comment type="function">
    <text evidence="7">One of the primary rRNA binding proteins, it binds directly to 16S rRNA where it nucleates assembly of the body of the 30S subunit.</text>
</comment>
<feature type="domain" description="Small ribosomal subunit protein uS4 N-terminal" evidence="10">
    <location>
        <begin position="6"/>
        <end position="94"/>
    </location>
</feature>
<dbReference type="PANTHER" id="PTHR11831:SF4">
    <property type="entry name" value="SMALL RIBOSOMAL SUBUNIT PROTEIN US4M"/>
    <property type="match status" value="1"/>
</dbReference>
<dbReference type="CDD" id="cd00165">
    <property type="entry name" value="S4"/>
    <property type="match status" value="1"/>
</dbReference>
<keyword evidence="3 7" id="KW-0694">RNA-binding</keyword>
<comment type="function">
    <text evidence="7">With S5 and S12 plays an important role in translational accuracy.</text>
</comment>
<dbReference type="InterPro" id="IPR036986">
    <property type="entry name" value="S4_RNA-bd_sf"/>
</dbReference>
<evidence type="ECO:0000256" key="6">
    <source>
        <dbReference type="ARBA" id="ARBA00035254"/>
    </source>
</evidence>
<dbReference type="GO" id="GO:0015935">
    <property type="term" value="C:small ribosomal subunit"/>
    <property type="evidence" value="ECO:0007669"/>
    <property type="project" value="InterPro"/>
</dbReference>
<name>A0A5C0UIM8_9RICK</name>
<dbReference type="GO" id="GO:0019843">
    <property type="term" value="F:rRNA binding"/>
    <property type="evidence" value="ECO:0007669"/>
    <property type="project" value="UniProtKB-UniRule"/>
</dbReference>
<evidence type="ECO:0000259" key="9">
    <source>
        <dbReference type="SMART" id="SM00363"/>
    </source>
</evidence>
<keyword evidence="12" id="KW-1185">Reference proteome</keyword>
<evidence type="ECO:0000256" key="4">
    <source>
        <dbReference type="ARBA" id="ARBA00022980"/>
    </source>
</evidence>
<evidence type="ECO:0000256" key="3">
    <source>
        <dbReference type="ARBA" id="ARBA00022884"/>
    </source>
</evidence>
<reference evidence="11 12" key="1">
    <citation type="submission" date="2019-08" db="EMBL/GenBank/DDBJ databases">
        <title>Highly reduced genomes of protist endosymbionts show evolutionary convergence.</title>
        <authorList>
            <person name="George E."/>
            <person name="Husnik F."/>
            <person name="Tashyreva D."/>
            <person name="Prokopchuk G."/>
            <person name="Horak A."/>
            <person name="Kwong W.K."/>
            <person name="Lukes J."/>
            <person name="Keeling P.J."/>
        </authorList>
    </citation>
    <scope>NUCLEOTIDE SEQUENCE [LARGE SCALE GENOMIC DNA]</scope>
    <source>
        <strain evidence="11">1621</strain>
    </source>
</reference>
<keyword evidence="5 7" id="KW-0687">Ribonucleoprotein</keyword>
<dbReference type="Pfam" id="PF01479">
    <property type="entry name" value="S4"/>
    <property type="match status" value="1"/>
</dbReference>
<dbReference type="GO" id="GO:0042274">
    <property type="term" value="P:ribosomal small subunit biogenesis"/>
    <property type="evidence" value="ECO:0007669"/>
    <property type="project" value="TreeGrafter"/>
</dbReference>
<evidence type="ECO:0000256" key="5">
    <source>
        <dbReference type="ARBA" id="ARBA00023274"/>
    </source>
</evidence>
<evidence type="ECO:0000256" key="8">
    <source>
        <dbReference type="RuleBase" id="RU003699"/>
    </source>
</evidence>